<sequence length="504" mass="58569">MHANNLKPAIGYIRFSSVKQTGGHSIEIQQNTILHSAEMQGYCIKKWCKDEAVSAYRNRAERRPGIIELYNSILNGEEEAVFFYDSSRVSRLFDDFALEVYYPILKEKPNCKFFEASQNEEWNPSNLLTQVKLLYSYEEVLTKSKRAKDAQKTLLYSTGKPIRPGSRVPFGYNKVQDTFFPNEEAAIVYFIFHLASWGYGNKKIADVLNSAQVPSSNNGEWQASSVDFILNNRFYAGDLTWNVRIDYNCSKRKPYGQYDLFENNHPPIIPAYLWDLVHNIRQHKKNSGKMNTPFFLRNIVHCKSCLLELTPKDASPTNSKKKYTYYYCNSCNQKISSDMLHDIVLKRLSVELEGMFDKMKSQVIKRLSDSEKSLAKQKESFKAQQEIISYKERMIENMDQHEEWKQILSDSKEIITEKLTEISLLIEKIKQIKNENLIADAFLHFKEVPSQLLTYVELRTLCLALINKIDISLSQTPRVSIDYRFSPFFILENQIGQITEMPLN</sequence>
<keyword evidence="5" id="KW-1185">Reference proteome</keyword>
<feature type="domain" description="Resolvase/invertase-type recombinase catalytic" evidence="3">
    <location>
        <begin position="9"/>
        <end position="161"/>
    </location>
</feature>
<protein>
    <recommendedName>
        <fullName evidence="3">Resolvase/invertase-type recombinase catalytic domain-containing protein</fullName>
    </recommendedName>
</protein>
<evidence type="ECO:0000256" key="1">
    <source>
        <dbReference type="ARBA" id="ARBA00023125"/>
    </source>
</evidence>
<gene>
    <name evidence="4" type="ORF">ADA01nite_40880</name>
</gene>
<organism evidence="4 5">
    <name type="scientific">Aneurinibacillus danicus</name>
    <dbReference type="NCBI Taxonomy" id="267746"/>
    <lineage>
        <taxon>Bacteria</taxon>
        <taxon>Bacillati</taxon>
        <taxon>Bacillota</taxon>
        <taxon>Bacilli</taxon>
        <taxon>Bacillales</taxon>
        <taxon>Paenibacillaceae</taxon>
        <taxon>Aneurinibacillus group</taxon>
        <taxon>Aneurinibacillus</taxon>
    </lineage>
</organism>
<dbReference type="Gene3D" id="3.90.1750.20">
    <property type="entry name" value="Putative Large Serine Recombinase, Chain B, Domain 2"/>
    <property type="match status" value="1"/>
</dbReference>
<accession>A0A511VF94</accession>
<dbReference type="InterPro" id="IPR006119">
    <property type="entry name" value="Resolv_N"/>
</dbReference>
<dbReference type="AlphaFoldDB" id="A0A511VF94"/>
<dbReference type="RefSeq" id="WP_170230400.1">
    <property type="nucleotide sequence ID" value="NZ_BJXX01000206.1"/>
</dbReference>
<dbReference type="CDD" id="cd00338">
    <property type="entry name" value="Ser_Recombinase"/>
    <property type="match status" value="1"/>
</dbReference>
<evidence type="ECO:0000313" key="5">
    <source>
        <dbReference type="Proteomes" id="UP000321157"/>
    </source>
</evidence>
<dbReference type="Proteomes" id="UP000321157">
    <property type="component" value="Unassembled WGS sequence"/>
</dbReference>
<keyword evidence="2" id="KW-0233">DNA recombination</keyword>
<dbReference type="InterPro" id="IPR038109">
    <property type="entry name" value="DNA_bind_recomb_sf"/>
</dbReference>
<dbReference type="InterPro" id="IPR050639">
    <property type="entry name" value="SSR_resolvase"/>
</dbReference>
<proteinExistence type="predicted"/>
<dbReference type="GO" id="GO:0000150">
    <property type="term" value="F:DNA strand exchange activity"/>
    <property type="evidence" value="ECO:0007669"/>
    <property type="project" value="InterPro"/>
</dbReference>
<dbReference type="Pfam" id="PF00239">
    <property type="entry name" value="Resolvase"/>
    <property type="match status" value="1"/>
</dbReference>
<dbReference type="SMART" id="SM00857">
    <property type="entry name" value="Resolvase"/>
    <property type="match status" value="1"/>
</dbReference>
<evidence type="ECO:0000313" key="4">
    <source>
        <dbReference type="EMBL" id="GEN36628.1"/>
    </source>
</evidence>
<dbReference type="InterPro" id="IPR036162">
    <property type="entry name" value="Resolvase-like_N_sf"/>
</dbReference>
<evidence type="ECO:0000256" key="2">
    <source>
        <dbReference type="ARBA" id="ARBA00023172"/>
    </source>
</evidence>
<dbReference type="PANTHER" id="PTHR30461">
    <property type="entry name" value="DNA-INVERTASE FROM LAMBDOID PROPHAGE"/>
    <property type="match status" value="1"/>
</dbReference>
<evidence type="ECO:0000259" key="3">
    <source>
        <dbReference type="SMART" id="SM00857"/>
    </source>
</evidence>
<comment type="caution">
    <text evidence="4">The sequence shown here is derived from an EMBL/GenBank/DDBJ whole genome shotgun (WGS) entry which is preliminary data.</text>
</comment>
<dbReference type="EMBL" id="BJXX01000206">
    <property type="protein sequence ID" value="GEN36628.1"/>
    <property type="molecule type" value="Genomic_DNA"/>
</dbReference>
<name>A0A511VF94_9BACL</name>
<dbReference type="InterPro" id="IPR011109">
    <property type="entry name" value="DNA_bind_recombinase_dom"/>
</dbReference>
<dbReference type="Gene3D" id="3.40.50.1390">
    <property type="entry name" value="Resolvase, N-terminal catalytic domain"/>
    <property type="match status" value="1"/>
</dbReference>
<dbReference type="GO" id="GO:0003677">
    <property type="term" value="F:DNA binding"/>
    <property type="evidence" value="ECO:0007669"/>
    <property type="project" value="UniProtKB-KW"/>
</dbReference>
<keyword evidence="1" id="KW-0238">DNA-binding</keyword>
<dbReference type="PANTHER" id="PTHR30461:SF2">
    <property type="entry name" value="SERINE RECOMBINASE PINE-RELATED"/>
    <property type="match status" value="1"/>
</dbReference>
<dbReference type="Pfam" id="PF07508">
    <property type="entry name" value="Recombinase"/>
    <property type="match status" value="1"/>
</dbReference>
<reference evidence="4 5" key="1">
    <citation type="submission" date="2019-07" db="EMBL/GenBank/DDBJ databases">
        <title>Whole genome shotgun sequence of Aneurinibacillus danicus NBRC 102444.</title>
        <authorList>
            <person name="Hosoyama A."/>
            <person name="Uohara A."/>
            <person name="Ohji S."/>
            <person name="Ichikawa N."/>
        </authorList>
    </citation>
    <scope>NUCLEOTIDE SEQUENCE [LARGE SCALE GENOMIC DNA]</scope>
    <source>
        <strain evidence="4 5">NBRC 102444</strain>
    </source>
</reference>
<dbReference type="SUPFAM" id="SSF53041">
    <property type="entry name" value="Resolvase-like"/>
    <property type="match status" value="1"/>
</dbReference>